<gene>
    <name evidence="2" type="ORF">BCR33DRAFT_718638</name>
</gene>
<evidence type="ECO:0000313" key="3">
    <source>
        <dbReference type="Proteomes" id="UP000193642"/>
    </source>
</evidence>
<feature type="compositionally biased region" description="Polar residues" evidence="1">
    <location>
        <begin position="466"/>
        <end position="477"/>
    </location>
</feature>
<dbReference type="Proteomes" id="UP000193642">
    <property type="component" value="Unassembled WGS sequence"/>
</dbReference>
<keyword evidence="3" id="KW-1185">Reference proteome</keyword>
<evidence type="ECO:0000313" key="2">
    <source>
        <dbReference type="EMBL" id="ORY42004.1"/>
    </source>
</evidence>
<feature type="compositionally biased region" description="Low complexity" evidence="1">
    <location>
        <begin position="410"/>
        <end position="424"/>
    </location>
</feature>
<feature type="region of interest" description="Disordered" evidence="1">
    <location>
        <begin position="173"/>
        <end position="219"/>
    </location>
</feature>
<accession>A0A1Y2C546</accession>
<feature type="region of interest" description="Disordered" evidence="1">
    <location>
        <begin position="1"/>
        <end position="40"/>
    </location>
</feature>
<feature type="region of interest" description="Disordered" evidence="1">
    <location>
        <begin position="397"/>
        <end position="435"/>
    </location>
</feature>
<feature type="region of interest" description="Disordered" evidence="1">
    <location>
        <begin position="458"/>
        <end position="510"/>
    </location>
</feature>
<name>A0A1Y2C546_9FUNG</name>
<feature type="compositionally biased region" description="Polar residues" evidence="1">
    <location>
        <begin position="1"/>
        <end position="16"/>
    </location>
</feature>
<feature type="compositionally biased region" description="Low complexity" evidence="1">
    <location>
        <begin position="114"/>
        <end position="124"/>
    </location>
</feature>
<evidence type="ECO:0000256" key="1">
    <source>
        <dbReference type="SAM" id="MobiDB-lite"/>
    </source>
</evidence>
<feature type="region of interest" description="Disordered" evidence="1">
    <location>
        <begin position="338"/>
        <end position="358"/>
    </location>
</feature>
<proteinExistence type="predicted"/>
<dbReference type="EMBL" id="MCGO01000030">
    <property type="protein sequence ID" value="ORY42004.1"/>
    <property type="molecule type" value="Genomic_DNA"/>
</dbReference>
<reference evidence="2 3" key="1">
    <citation type="submission" date="2016-07" db="EMBL/GenBank/DDBJ databases">
        <title>Pervasive Adenine N6-methylation of Active Genes in Fungi.</title>
        <authorList>
            <consortium name="DOE Joint Genome Institute"/>
            <person name="Mondo S.J."/>
            <person name="Dannebaum R.O."/>
            <person name="Kuo R.C."/>
            <person name="Labutti K."/>
            <person name="Haridas S."/>
            <person name="Kuo A."/>
            <person name="Salamov A."/>
            <person name="Ahrendt S.R."/>
            <person name="Lipzen A."/>
            <person name="Sullivan W."/>
            <person name="Andreopoulos W.B."/>
            <person name="Clum A."/>
            <person name="Lindquist E."/>
            <person name="Daum C."/>
            <person name="Ramamoorthy G.K."/>
            <person name="Gryganskyi A."/>
            <person name="Culley D."/>
            <person name="Magnuson J.K."/>
            <person name="James T.Y."/>
            <person name="O'Malley M.A."/>
            <person name="Stajich J.E."/>
            <person name="Spatafora J.W."/>
            <person name="Visel A."/>
            <person name="Grigoriev I.V."/>
        </authorList>
    </citation>
    <scope>NUCLEOTIDE SEQUENCE [LARGE SCALE GENOMIC DNA]</scope>
    <source>
        <strain evidence="2 3">JEL800</strain>
    </source>
</reference>
<comment type="caution">
    <text evidence="2">The sequence shown here is derived from an EMBL/GenBank/DDBJ whole genome shotgun (WGS) entry which is preliminary data.</text>
</comment>
<sequence length="611" mass="66368">MALNFSSTRTSTTGAPQSRLKISSEPIKTPTASDVSLSLPPNKQGSYSAISSTVSLNNTTGTANQSVKLRASEIRRKLAVAHDSEIQRQKLGDNMAETMAVPEQFADQSRLPATSTTSLNSSSSKKQNICKCRFPRSSTVSPANSSNYSLAPSVQRLRVTDVLRKIARDSMENIDLTRHAPPDSMPSSLDGSMDNDLDGSGLPTRKPSTGLMPTSWTSSLPRSLKKLHELKDKMESNSIQNSRTLSMPSSLRNGEYGIAIIDAVSPLSELKREFRAGPNLTPNRSPLPIFLEGHNLQDNQSNVPSGKNFEIRRNVRHPGCRRTDTDAHNISEVTRENFSNLHESRERSDSGSTPILSNDLITTETDNKSPRLLKRAITIGHSPPYAQNLITSFTSPLINGTKTPYKDPHQQTSNPTTQTPQTHSKAPKPIGKPGAFQARAFNSKEFKKRLLKDSLEGLADTDKTQEMSPSFASSSTFELEESGPAAVVVGGKGNNREGGSSNQDARTLDGPSFVPSVKLLAKANAAGKTPLRGILKAADMGIPFLTFNNNQGEVEFLPWRASRVTWVKSVVSDVKTFRTGDAVSIQNSGGIMMKDCFNENKMWLETGKGGA</sequence>
<feature type="compositionally biased region" description="Polar residues" evidence="1">
    <location>
        <begin position="30"/>
        <end position="40"/>
    </location>
</feature>
<organism evidence="2 3">
    <name type="scientific">Rhizoclosmatium globosum</name>
    <dbReference type="NCBI Taxonomy" id="329046"/>
    <lineage>
        <taxon>Eukaryota</taxon>
        <taxon>Fungi</taxon>
        <taxon>Fungi incertae sedis</taxon>
        <taxon>Chytridiomycota</taxon>
        <taxon>Chytridiomycota incertae sedis</taxon>
        <taxon>Chytridiomycetes</taxon>
        <taxon>Chytridiales</taxon>
        <taxon>Chytriomycetaceae</taxon>
        <taxon>Rhizoclosmatium</taxon>
    </lineage>
</organism>
<feature type="region of interest" description="Disordered" evidence="1">
    <location>
        <begin position="105"/>
        <end position="128"/>
    </location>
</feature>
<protein>
    <submittedName>
        <fullName evidence="2">Uncharacterized protein</fullName>
    </submittedName>
</protein>
<dbReference type="AlphaFoldDB" id="A0A1Y2C546"/>